<feature type="compositionally biased region" description="Polar residues" evidence="1">
    <location>
        <begin position="160"/>
        <end position="193"/>
    </location>
</feature>
<feature type="compositionally biased region" description="Polar residues" evidence="1">
    <location>
        <begin position="201"/>
        <end position="226"/>
    </location>
</feature>
<gene>
    <name evidence="2" type="ORF">DILT_LOCUS3417</name>
</gene>
<sequence>MLLIPPAKPSKTSKDKNGVGVRRRALRKRTPGLGETPEDSDSGSCGSNEFSNSPSSSEDEAEYDAGSGILASHVGPTNYPPPYELSAVKGGKACDRSQPPWNRLSRIEEKSCINEGAEAVGESDPDSPEETDVVLHFVERGESVSTPHLPPDNQKRFDYQSANRTTSVPLSTNQTRRPTEDANQARTGDQSGHSLAESDEQATTTGSESQATTISVHKSTIPQSTPGAVVANFSRSPTEVLVPLTATRVDLGDQQSTDSDTQDGLTEQREDTLKMSIMLPNAQMRDIPEGKKQHLQHRHYVSALDETLRPEVELVSSKRALYQTPSIRLRVCLGFCVSKVIATRIH</sequence>
<feature type="compositionally biased region" description="Low complexity" evidence="1">
    <location>
        <begin position="44"/>
        <end position="56"/>
    </location>
</feature>
<dbReference type="OrthoDB" id="10450022at2759"/>
<evidence type="ECO:0000313" key="2">
    <source>
        <dbReference type="EMBL" id="VDK83100.1"/>
    </source>
</evidence>
<dbReference type="EMBL" id="UYRU01043629">
    <property type="protein sequence ID" value="VDK83100.1"/>
    <property type="molecule type" value="Genomic_DNA"/>
</dbReference>
<proteinExistence type="predicted"/>
<evidence type="ECO:0000313" key="3">
    <source>
        <dbReference type="Proteomes" id="UP000281553"/>
    </source>
</evidence>
<name>A0A3P6TVU2_DIBLA</name>
<protein>
    <submittedName>
        <fullName evidence="2">Uncharacterized protein</fullName>
    </submittedName>
</protein>
<dbReference type="AlphaFoldDB" id="A0A3P6TVU2"/>
<feature type="region of interest" description="Disordered" evidence="1">
    <location>
        <begin position="1"/>
        <end position="83"/>
    </location>
</feature>
<dbReference type="Proteomes" id="UP000281553">
    <property type="component" value="Unassembled WGS sequence"/>
</dbReference>
<feature type="compositionally biased region" description="Basic residues" evidence="1">
    <location>
        <begin position="21"/>
        <end position="30"/>
    </location>
</feature>
<feature type="region of interest" description="Disordered" evidence="1">
    <location>
        <begin position="138"/>
        <end position="229"/>
    </location>
</feature>
<evidence type="ECO:0000256" key="1">
    <source>
        <dbReference type="SAM" id="MobiDB-lite"/>
    </source>
</evidence>
<feature type="compositionally biased region" description="Acidic residues" evidence="1">
    <location>
        <begin position="121"/>
        <end position="132"/>
    </location>
</feature>
<accession>A0A3P6TVU2</accession>
<keyword evidence="3" id="KW-1185">Reference proteome</keyword>
<reference evidence="2 3" key="1">
    <citation type="submission" date="2018-11" db="EMBL/GenBank/DDBJ databases">
        <authorList>
            <consortium name="Pathogen Informatics"/>
        </authorList>
    </citation>
    <scope>NUCLEOTIDE SEQUENCE [LARGE SCALE GENOMIC DNA]</scope>
</reference>
<feature type="region of interest" description="Disordered" evidence="1">
    <location>
        <begin position="114"/>
        <end position="133"/>
    </location>
</feature>
<organism evidence="2 3">
    <name type="scientific">Dibothriocephalus latus</name>
    <name type="common">Fish tapeworm</name>
    <name type="synonym">Diphyllobothrium latum</name>
    <dbReference type="NCBI Taxonomy" id="60516"/>
    <lineage>
        <taxon>Eukaryota</taxon>
        <taxon>Metazoa</taxon>
        <taxon>Spiralia</taxon>
        <taxon>Lophotrochozoa</taxon>
        <taxon>Platyhelminthes</taxon>
        <taxon>Cestoda</taxon>
        <taxon>Eucestoda</taxon>
        <taxon>Diphyllobothriidea</taxon>
        <taxon>Diphyllobothriidae</taxon>
        <taxon>Dibothriocephalus</taxon>
    </lineage>
</organism>